<feature type="transmembrane region" description="Helical" evidence="7">
    <location>
        <begin position="223"/>
        <end position="242"/>
    </location>
</feature>
<dbReference type="RefSeq" id="XP_008603585.1">
    <property type="nucleotide sequence ID" value="XM_008605363.1"/>
</dbReference>
<feature type="transmembrane region" description="Helical" evidence="7">
    <location>
        <begin position="361"/>
        <end position="382"/>
    </location>
</feature>
<evidence type="ECO:0000256" key="6">
    <source>
        <dbReference type="SAM" id="MobiDB-lite"/>
    </source>
</evidence>
<feature type="domain" description="Major facilitator superfamily (MFS) profile" evidence="8">
    <location>
        <begin position="55"/>
        <end position="499"/>
    </location>
</feature>
<dbReference type="Gene3D" id="1.20.1250.20">
    <property type="entry name" value="MFS general substrate transporter like domains"/>
    <property type="match status" value="1"/>
</dbReference>
<evidence type="ECO:0000256" key="2">
    <source>
        <dbReference type="ARBA" id="ARBA00022448"/>
    </source>
</evidence>
<comment type="subcellular location">
    <subcellularLocation>
        <location evidence="1">Membrane</location>
        <topology evidence="1">Multi-pass membrane protein</topology>
    </subcellularLocation>
</comment>
<dbReference type="HOGENOM" id="CLU_001265_52_4_1"/>
<evidence type="ECO:0000256" key="4">
    <source>
        <dbReference type="ARBA" id="ARBA00022989"/>
    </source>
</evidence>
<feature type="transmembrane region" description="Helical" evidence="7">
    <location>
        <begin position="177"/>
        <end position="203"/>
    </location>
</feature>
<feature type="transmembrane region" description="Helical" evidence="7">
    <location>
        <begin position="446"/>
        <end position="468"/>
    </location>
</feature>
<feature type="transmembrane region" description="Helical" evidence="7">
    <location>
        <begin position="413"/>
        <end position="434"/>
    </location>
</feature>
<feature type="transmembrane region" description="Helical" evidence="7">
    <location>
        <begin position="118"/>
        <end position="136"/>
    </location>
</feature>
<evidence type="ECO:0000313" key="9">
    <source>
        <dbReference type="EMBL" id="EJP60787.1"/>
    </source>
</evidence>
<keyword evidence="3 7" id="KW-0812">Transmembrane</keyword>
<keyword evidence="2" id="KW-0813">Transport</keyword>
<protein>
    <submittedName>
        <fullName evidence="9">Sugar transporter</fullName>
    </submittedName>
</protein>
<name>J4UES8_BEAB2</name>
<feature type="compositionally biased region" description="Polar residues" evidence="6">
    <location>
        <begin position="1"/>
        <end position="21"/>
    </location>
</feature>
<dbReference type="GO" id="GO:0022857">
    <property type="term" value="F:transmembrane transporter activity"/>
    <property type="evidence" value="ECO:0007669"/>
    <property type="project" value="InterPro"/>
</dbReference>
<dbReference type="InParanoid" id="J4UES8"/>
<dbReference type="OrthoDB" id="3936150at2759"/>
<organism evidence="9 10">
    <name type="scientific">Beauveria bassiana (strain ARSEF 2860)</name>
    <name type="common">White muscardine disease fungus</name>
    <name type="synonym">Tritirachium shiotae</name>
    <dbReference type="NCBI Taxonomy" id="655819"/>
    <lineage>
        <taxon>Eukaryota</taxon>
        <taxon>Fungi</taxon>
        <taxon>Dikarya</taxon>
        <taxon>Ascomycota</taxon>
        <taxon>Pezizomycotina</taxon>
        <taxon>Sordariomycetes</taxon>
        <taxon>Hypocreomycetidae</taxon>
        <taxon>Hypocreales</taxon>
        <taxon>Cordycipitaceae</taxon>
        <taxon>Beauveria</taxon>
    </lineage>
</organism>
<dbReference type="InterPro" id="IPR036259">
    <property type="entry name" value="MFS_trans_sf"/>
</dbReference>
<evidence type="ECO:0000313" key="10">
    <source>
        <dbReference type="Proteomes" id="UP000002762"/>
    </source>
</evidence>
<dbReference type="GeneID" id="19893278"/>
<sequence length="503" mass="54496">MSSSNVEQQNDTVEAATTSQWLPGKEKEQNPQLHNFALVDRSIQQIGLGRYQWRMFLTCGFGFFLDSMLPASVGIVLPQIVKQWSVKYPSMILLPGGVGALVGALLCGMFADFVGRIVIWRCSLLLVAVFTLTAAASPNFTVLSVFLGLQTLAAGGNFAVDLAVFAEMLPKGKGYMITAITSWSSVGVALGGYLAWPLITFYSCPQYSTPQTCRNSDNMGWRYQYVLIGGLSLIAALIRIFVMKMEESPKWLVAMGRFDDAVVILKKMATVNRTLVDISPQDFQPITVITTAESHNVSHLALIKRLFANRKLAYSTSGILLLWMCKGIATPLYGIYLPIYLQNNGAKLGNGSTFQTYRDYAISNTVAILAPIFATAIIDLPVIGRRRGVAITAACAAAFCGGFTSVRTAGANIAFSSMVSFWQTACYAMVFSYTPEVMPTASRATGCGLAFACGRLAFLAAPFIATFGDLKTSVPLWVVFGLLGLIAVTALSLPYEPKDFPED</sequence>
<evidence type="ECO:0000259" key="8">
    <source>
        <dbReference type="PROSITE" id="PS50850"/>
    </source>
</evidence>
<evidence type="ECO:0000256" key="5">
    <source>
        <dbReference type="ARBA" id="ARBA00023136"/>
    </source>
</evidence>
<reference evidence="9 10" key="1">
    <citation type="journal article" date="2012" name="Sci. Rep.">
        <title>Genomic perspectives on the evolution of fungal entomopathogenicity in Beauveria bassiana.</title>
        <authorList>
            <person name="Xiao G."/>
            <person name="Ying S.H."/>
            <person name="Zheng P."/>
            <person name="Wang Z.L."/>
            <person name="Zhang S."/>
            <person name="Xie X.Q."/>
            <person name="Shang Y."/>
            <person name="St Leger R.J."/>
            <person name="Zhao G.P."/>
            <person name="Wang C."/>
            <person name="Feng M.G."/>
        </authorList>
    </citation>
    <scope>NUCLEOTIDE SEQUENCE [LARGE SCALE GENOMIC DNA]</scope>
    <source>
        <strain evidence="9 10">ARSEF 2860</strain>
    </source>
</reference>
<dbReference type="PANTHER" id="PTHR23511:SF4">
    <property type="entry name" value="MAJOR FACILITATOR SUPERFAMILY (MFS) PROFILE DOMAIN-CONTAINING PROTEIN"/>
    <property type="match status" value="1"/>
</dbReference>
<dbReference type="PANTHER" id="PTHR23511">
    <property type="entry name" value="SYNAPTIC VESICLE GLYCOPROTEIN 2"/>
    <property type="match status" value="1"/>
</dbReference>
<dbReference type="InterPro" id="IPR011701">
    <property type="entry name" value="MFS"/>
</dbReference>
<feature type="transmembrane region" description="Helical" evidence="7">
    <location>
        <begin position="474"/>
        <end position="495"/>
    </location>
</feature>
<feature type="transmembrane region" description="Helical" evidence="7">
    <location>
        <begin position="55"/>
        <end position="80"/>
    </location>
</feature>
<feature type="transmembrane region" description="Helical" evidence="7">
    <location>
        <begin position="142"/>
        <end position="165"/>
    </location>
</feature>
<evidence type="ECO:0000256" key="7">
    <source>
        <dbReference type="SAM" id="Phobius"/>
    </source>
</evidence>
<accession>J4UES8</accession>
<dbReference type="InterPro" id="IPR020846">
    <property type="entry name" value="MFS_dom"/>
</dbReference>
<keyword evidence="4 7" id="KW-1133">Transmembrane helix</keyword>
<dbReference type="Proteomes" id="UP000002762">
    <property type="component" value="Unassembled WGS sequence"/>
</dbReference>
<gene>
    <name evidence="9" type="ORF">BBA_10266</name>
</gene>
<evidence type="ECO:0000256" key="3">
    <source>
        <dbReference type="ARBA" id="ARBA00022692"/>
    </source>
</evidence>
<keyword evidence="9" id="KW-0762">Sugar transport</keyword>
<keyword evidence="5 7" id="KW-0472">Membrane</keyword>
<dbReference type="Pfam" id="PF07690">
    <property type="entry name" value="MFS_1"/>
    <property type="match status" value="1"/>
</dbReference>
<feature type="transmembrane region" description="Helical" evidence="7">
    <location>
        <begin position="389"/>
        <end position="407"/>
    </location>
</feature>
<feature type="transmembrane region" description="Helical" evidence="7">
    <location>
        <begin position="320"/>
        <end position="341"/>
    </location>
</feature>
<dbReference type="EMBL" id="JH725260">
    <property type="protein sequence ID" value="EJP60787.1"/>
    <property type="molecule type" value="Genomic_DNA"/>
</dbReference>
<dbReference type="PROSITE" id="PS50850">
    <property type="entry name" value="MFS"/>
    <property type="match status" value="1"/>
</dbReference>
<dbReference type="AlphaFoldDB" id="J4UES8"/>
<dbReference type="SUPFAM" id="SSF103473">
    <property type="entry name" value="MFS general substrate transporter"/>
    <property type="match status" value="1"/>
</dbReference>
<keyword evidence="10" id="KW-1185">Reference proteome</keyword>
<dbReference type="GO" id="GO:0016020">
    <property type="term" value="C:membrane"/>
    <property type="evidence" value="ECO:0007669"/>
    <property type="project" value="UniProtKB-SubCell"/>
</dbReference>
<feature type="transmembrane region" description="Helical" evidence="7">
    <location>
        <begin position="92"/>
        <end position="111"/>
    </location>
</feature>
<feature type="region of interest" description="Disordered" evidence="6">
    <location>
        <begin position="1"/>
        <end position="25"/>
    </location>
</feature>
<proteinExistence type="predicted"/>
<evidence type="ECO:0000256" key="1">
    <source>
        <dbReference type="ARBA" id="ARBA00004141"/>
    </source>
</evidence>